<evidence type="ECO:0000259" key="3">
    <source>
        <dbReference type="Pfam" id="PF14634"/>
    </source>
</evidence>
<dbReference type="Pfam" id="PF14634">
    <property type="entry name" value="zf-RING_5"/>
    <property type="match status" value="1"/>
</dbReference>
<evidence type="ECO:0000256" key="2">
    <source>
        <dbReference type="ARBA" id="ARBA00022833"/>
    </source>
</evidence>
<proteinExistence type="predicted"/>
<reference evidence="5" key="1">
    <citation type="submission" date="2017-02" db="UniProtKB">
        <authorList>
            <consortium name="WormBaseParasite"/>
        </authorList>
    </citation>
    <scope>IDENTIFICATION</scope>
</reference>
<name>A0A0N5B7X9_STREA</name>
<evidence type="ECO:0000256" key="1">
    <source>
        <dbReference type="ARBA" id="ARBA00022771"/>
    </source>
</evidence>
<dbReference type="InterPro" id="IPR001841">
    <property type="entry name" value="Znf_RING"/>
</dbReference>
<keyword evidence="4" id="KW-1185">Reference proteome</keyword>
<feature type="domain" description="RING-type" evidence="3">
    <location>
        <begin position="10"/>
        <end position="35"/>
    </location>
</feature>
<keyword evidence="1" id="KW-0863">Zinc-finger</keyword>
<keyword evidence="2" id="KW-0862">Zinc</keyword>
<dbReference type="AlphaFoldDB" id="A0A0N5B7X9"/>
<keyword evidence="1" id="KW-0479">Metal-binding</keyword>
<dbReference type="WBParaSite" id="SPAL_0000215300.1">
    <property type="protein sequence ID" value="SPAL_0000215300.1"/>
    <property type="gene ID" value="SPAL_0000215300"/>
</dbReference>
<protein>
    <submittedName>
        <fullName evidence="5">RING-type domain-containing protein</fullName>
    </submittedName>
</protein>
<organism evidence="4 5">
    <name type="scientific">Strongyloides papillosus</name>
    <name type="common">Intestinal threadworm</name>
    <dbReference type="NCBI Taxonomy" id="174720"/>
    <lineage>
        <taxon>Eukaryota</taxon>
        <taxon>Metazoa</taxon>
        <taxon>Ecdysozoa</taxon>
        <taxon>Nematoda</taxon>
        <taxon>Chromadorea</taxon>
        <taxon>Rhabditida</taxon>
        <taxon>Tylenchina</taxon>
        <taxon>Panagrolaimomorpha</taxon>
        <taxon>Strongyloidoidea</taxon>
        <taxon>Strongyloididae</taxon>
        <taxon>Strongyloides</taxon>
    </lineage>
</organism>
<accession>A0A0N5B7X9</accession>
<sequence>MSLNECYWIRCNRCTSGLSQTQLYLTNCGHIFCLSWLGLDTKEHMITNPICASSTHLLEMDLKLGLDKLAYFKDPEVEFKEAKKKAEKIKSFKRAAETAKASK</sequence>
<dbReference type="GO" id="GO:0008270">
    <property type="term" value="F:zinc ion binding"/>
    <property type="evidence" value="ECO:0007669"/>
    <property type="project" value="UniProtKB-KW"/>
</dbReference>
<evidence type="ECO:0000313" key="4">
    <source>
        <dbReference type="Proteomes" id="UP000046392"/>
    </source>
</evidence>
<evidence type="ECO:0000313" key="5">
    <source>
        <dbReference type="WBParaSite" id="SPAL_0000215300.1"/>
    </source>
</evidence>
<dbReference type="Proteomes" id="UP000046392">
    <property type="component" value="Unplaced"/>
</dbReference>